<evidence type="ECO:0000256" key="5">
    <source>
        <dbReference type="ARBA" id="ARBA00022727"/>
    </source>
</evidence>
<evidence type="ECO:0000256" key="9">
    <source>
        <dbReference type="ARBA" id="ARBA00029962"/>
    </source>
</evidence>
<organism evidence="14 15">
    <name type="scientific">Erythrobacter dokdonensis DSW-74</name>
    <dbReference type="NCBI Taxonomy" id="1300349"/>
    <lineage>
        <taxon>Bacteria</taxon>
        <taxon>Pseudomonadati</taxon>
        <taxon>Pseudomonadota</taxon>
        <taxon>Alphaproteobacteria</taxon>
        <taxon>Sphingomonadales</taxon>
        <taxon>Erythrobacteraceae</taxon>
        <taxon>Erythrobacter/Porphyrobacter group</taxon>
        <taxon>Erythrobacter</taxon>
    </lineage>
</organism>
<dbReference type="GO" id="GO:0006233">
    <property type="term" value="P:dTDP biosynthetic process"/>
    <property type="evidence" value="ECO:0007669"/>
    <property type="project" value="InterPro"/>
</dbReference>
<dbReference type="PROSITE" id="PS01331">
    <property type="entry name" value="THYMIDYLATE_KINASE"/>
    <property type="match status" value="1"/>
</dbReference>
<sequence length="214" mass="22007">MTAPGRFIALEGGEGAGKSTQSRLLAEALRARGLTVVTTREPGGTPGAEAIRNLLLAPPGEQGWTPEAEALLFAAARADHVAHLVRPALARGEWVVCDRFVDSSRAYQGGAGKLGDDAILALHDFGSDGLRPDRVILLEGDEAALAARLAGRGAETDAIEARSASYHRAVTAAFRAIAAADPAGFARIDGIGAPDDVHARIMAALSDLLEGAAG</sequence>
<gene>
    <name evidence="12" type="primary">tmk</name>
    <name evidence="14" type="ORF">I603_0720</name>
</gene>
<keyword evidence="7 12" id="KW-0418">Kinase</keyword>
<comment type="function">
    <text evidence="11 12">Phosphorylation of dTMP to form dTDP in both de novo and salvage pathways of dTTP synthesis.</text>
</comment>
<comment type="similarity">
    <text evidence="1 12">Belongs to the thymidylate kinase family.</text>
</comment>
<dbReference type="GO" id="GO:0006235">
    <property type="term" value="P:dTTP biosynthetic process"/>
    <property type="evidence" value="ECO:0007669"/>
    <property type="project" value="UniProtKB-UniRule"/>
</dbReference>
<protein>
    <recommendedName>
        <fullName evidence="3 12">Thymidylate kinase</fullName>
        <ecNumber evidence="2 12">2.7.4.9</ecNumber>
    </recommendedName>
    <alternativeName>
        <fullName evidence="9 12">dTMP kinase</fullName>
    </alternativeName>
</protein>
<evidence type="ECO:0000259" key="13">
    <source>
        <dbReference type="Pfam" id="PF02223"/>
    </source>
</evidence>
<name>A0A1A7BJE0_9SPHN</name>
<keyword evidence="8 12" id="KW-0067">ATP-binding</keyword>
<evidence type="ECO:0000256" key="8">
    <source>
        <dbReference type="ARBA" id="ARBA00022840"/>
    </source>
</evidence>
<dbReference type="CDD" id="cd01672">
    <property type="entry name" value="TMPK"/>
    <property type="match status" value="1"/>
</dbReference>
<dbReference type="InterPro" id="IPR018094">
    <property type="entry name" value="Thymidylate_kinase"/>
</dbReference>
<dbReference type="GO" id="GO:0004798">
    <property type="term" value="F:dTMP kinase activity"/>
    <property type="evidence" value="ECO:0007669"/>
    <property type="project" value="UniProtKB-UniRule"/>
</dbReference>
<dbReference type="NCBIfam" id="TIGR00041">
    <property type="entry name" value="DTMP_kinase"/>
    <property type="match status" value="1"/>
</dbReference>
<evidence type="ECO:0000256" key="2">
    <source>
        <dbReference type="ARBA" id="ARBA00012980"/>
    </source>
</evidence>
<evidence type="ECO:0000313" key="14">
    <source>
        <dbReference type="EMBL" id="OBV12589.1"/>
    </source>
</evidence>
<feature type="binding site" evidence="12">
    <location>
        <begin position="12"/>
        <end position="19"/>
    </location>
    <ligand>
        <name>ATP</name>
        <dbReference type="ChEBI" id="CHEBI:30616"/>
    </ligand>
</feature>
<evidence type="ECO:0000313" key="15">
    <source>
        <dbReference type="Proteomes" id="UP000092484"/>
    </source>
</evidence>
<keyword evidence="15" id="KW-1185">Reference proteome</keyword>
<dbReference type="PANTHER" id="PTHR10344:SF4">
    <property type="entry name" value="UMP-CMP KINASE 2, MITOCHONDRIAL"/>
    <property type="match status" value="1"/>
</dbReference>
<evidence type="ECO:0000256" key="1">
    <source>
        <dbReference type="ARBA" id="ARBA00009776"/>
    </source>
</evidence>
<evidence type="ECO:0000256" key="7">
    <source>
        <dbReference type="ARBA" id="ARBA00022777"/>
    </source>
</evidence>
<keyword evidence="6 12" id="KW-0547">Nucleotide-binding</keyword>
<dbReference type="SUPFAM" id="SSF52540">
    <property type="entry name" value="P-loop containing nucleoside triphosphate hydrolases"/>
    <property type="match status" value="1"/>
</dbReference>
<proteinExistence type="inferred from homology"/>
<dbReference type="GO" id="GO:0005829">
    <property type="term" value="C:cytosol"/>
    <property type="evidence" value="ECO:0007669"/>
    <property type="project" value="TreeGrafter"/>
</dbReference>
<dbReference type="Proteomes" id="UP000092484">
    <property type="component" value="Unassembled WGS sequence"/>
</dbReference>
<reference evidence="14 15" key="1">
    <citation type="submission" date="2016-06" db="EMBL/GenBank/DDBJ databases">
        <title>Genome sequence of Porphyrobacter dokdonensis DSW-74.</title>
        <authorList>
            <person name="Kim J.F."/>
            <person name="Song J.Y."/>
        </authorList>
    </citation>
    <scope>NUCLEOTIDE SEQUENCE [LARGE SCALE GENOMIC DNA]</scope>
    <source>
        <strain evidence="14 15">DSW-74</strain>
    </source>
</reference>
<evidence type="ECO:0000256" key="6">
    <source>
        <dbReference type="ARBA" id="ARBA00022741"/>
    </source>
</evidence>
<dbReference type="GO" id="GO:0006227">
    <property type="term" value="P:dUDP biosynthetic process"/>
    <property type="evidence" value="ECO:0007669"/>
    <property type="project" value="TreeGrafter"/>
</dbReference>
<dbReference type="AlphaFoldDB" id="A0A1A7BJE0"/>
<feature type="domain" description="Thymidylate kinase-like" evidence="13">
    <location>
        <begin position="10"/>
        <end position="201"/>
    </location>
</feature>
<dbReference type="HAMAP" id="MF_00165">
    <property type="entry name" value="Thymidylate_kinase"/>
    <property type="match status" value="1"/>
</dbReference>
<dbReference type="PATRIC" id="fig|1300349.4.peg.714"/>
<dbReference type="InterPro" id="IPR027417">
    <property type="entry name" value="P-loop_NTPase"/>
</dbReference>
<comment type="catalytic activity">
    <reaction evidence="10 12">
        <text>dTMP + ATP = dTDP + ADP</text>
        <dbReference type="Rhea" id="RHEA:13517"/>
        <dbReference type="ChEBI" id="CHEBI:30616"/>
        <dbReference type="ChEBI" id="CHEBI:58369"/>
        <dbReference type="ChEBI" id="CHEBI:63528"/>
        <dbReference type="ChEBI" id="CHEBI:456216"/>
        <dbReference type="EC" id="2.7.4.9"/>
    </reaction>
</comment>
<accession>A0A1A7BJE0</accession>
<dbReference type="RefSeq" id="WP_068862388.1">
    <property type="nucleotide sequence ID" value="NZ_LZYB01000001.1"/>
</dbReference>
<dbReference type="GO" id="GO:0005524">
    <property type="term" value="F:ATP binding"/>
    <property type="evidence" value="ECO:0007669"/>
    <property type="project" value="UniProtKB-UniRule"/>
</dbReference>
<dbReference type="EMBL" id="LZYB01000001">
    <property type="protein sequence ID" value="OBV12589.1"/>
    <property type="molecule type" value="Genomic_DNA"/>
</dbReference>
<dbReference type="PANTHER" id="PTHR10344">
    <property type="entry name" value="THYMIDYLATE KINASE"/>
    <property type="match status" value="1"/>
</dbReference>
<evidence type="ECO:0000256" key="3">
    <source>
        <dbReference type="ARBA" id="ARBA00017144"/>
    </source>
</evidence>
<keyword evidence="5 12" id="KW-0545">Nucleotide biosynthesis</keyword>
<dbReference type="FunFam" id="3.40.50.300:FF:000225">
    <property type="entry name" value="Thymidylate kinase"/>
    <property type="match status" value="1"/>
</dbReference>
<dbReference type="InterPro" id="IPR018095">
    <property type="entry name" value="Thymidylate_kin_CS"/>
</dbReference>
<dbReference type="EC" id="2.7.4.9" evidence="2 12"/>
<keyword evidence="4 12" id="KW-0808">Transferase</keyword>
<dbReference type="Pfam" id="PF02223">
    <property type="entry name" value="Thymidylate_kin"/>
    <property type="match status" value="1"/>
</dbReference>
<comment type="caution">
    <text evidence="14">The sequence shown here is derived from an EMBL/GenBank/DDBJ whole genome shotgun (WGS) entry which is preliminary data.</text>
</comment>
<dbReference type="STRING" id="1300349.I603_0720"/>
<dbReference type="InterPro" id="IPR039430">
    <property type="entry name" value="Thymidylate_kin-like_dom"/>
</dbReference>
<evidence type="ECO:0000256" key="12">
    <source>
        <dbReference type="HAMAP-Rule" id="MF_00165"/>
    </source>
</evidence>
<evidence type="ECO:0000256" key="10">
    <source>
        <dbReference type="ARBA" id="ARBA00048743"/>
    </source>
</evidence>
<evidence type="ECO:0000256" key="11">
    <source>
        <dbReference type="ARBA" id="ARBA00057735"/>
    </source>
</evidence>
<dbReference type="Gene3D" id="3.40.50.300">
    <property type="entry name" value="P-loop containing nucleotide triphosphate hydrolases"/>
    <property type="match status" value="1"/>
</dbReference>
<evidence type="ECO:0000256" key="4">
    <source>
        <dbReference type="ARBA" id="ARBA00022679"/>
    </source>
</evidence>